<dbReference type="AlphaFoldDB" id="A0A327XR52"/>
<dbReference type="PANTHER" id="PTHR30427:SF1">
    <property type="entry name" value="TRANSCRIPTIONAL ACTIVATOR PROTEIN LYSR"/>
    <property type="match status" value="1"/>
</dbReference>
<accession>A0A327XR52</accession>
<dbReference type="OrthoDB" id="7260751at2"/>
<comment type="similarity">
    <text evidence="1">Belongs to the LysR transcriptional regulatory family.</text>
</comment>
<keyword evidence="2" id="KW-0805">Transcription regulation</keyword>
<proteinExistence type="inferred from homology"/>
<comment type="caution">
    <text evidence="6">The sequence shown here is derived from an EMBL/GenBank/DDBJ whole genome shotgun (WGS) entry which is preliminary data.</text>
</comment>
<keyword evidence="4" id="KW-0804">Transcription</keyword>
<sequence>MKHRQVEAFHALIISGSTVRAAEIMGITQPAVSRLIAELEHSVRFPLFDRVRGRLVPTPEARLFFREVEESFRGMDRLRAAAAGIRDYGEGTLRIGGLAAGSVALIPSAIRLFRESHPKIRITFHVKSSADIRNGIVDGQYDIGLAADEIDKAGVDTQTFASSPGVVAMPMDHPLASKETIKPEHLSDLPLLGLVPEDRARQRLDTLLAQHNVVPDYIVETPNSATICALAESGNAVGLINPMVIDSAHPNRVAFRPFRPSVIFRSLLIFPVEKQKSKLVREFTKTLMALR</sequence>
<dbReference type="InterPro" id="IPR000847">
    <property type="entry name" value="LysR_HTH_N"/>
</dbReference>
<evidence type="ECO:0000313" key="7">
    <source>
        <dbReference type="Proteomes" id="UP000249165"/>
    </source>
</evidence>
<keyword evidence="3 6" id="KW-0238">DNA-binding</keyword>
<dbReference type="InterPro" id="IPR036388">
    <property type="entry name" value="WH-like_DNA-bd_sf"/>
</dbReference>
<reference evidence="6 7" key="1">
    <citation type="submission" date="2018-06" db="EMBL/GenBank/DDBJ databases">
        <title>Genomic Encyclopedia of Archaeal and Bacterial Type Strains, Phase II (KMG-II): from individual species to whole genera.</title>
        <authorList>
            <person name="Goeker M."/>
        </authorList>
    </citation>
    <scope>NUCLEOTIDE SEQUENCE [LARGE SCALE GENOMIC DNA]</scope>
    <source>
        <strain evidence="6 7">DSM 22011</strain>
    </source>
</reference>
<dbReference type="Pfam" id="PF03466">
    <property type="entry name" value="LysR_substrate"/>
    <property type="match status" value="1"/>
</dbReference>
<evidence type="ECO:0000256" key="3">
    <source>
        <dbReference type="ARBA" id="ARBA00023125"/>
    </source>
</evidence>
<dbReference type="RefSeq" id="WP_009502378.1">
    <property type="nucleotide sequence ID" value="NZ_LIGK01000029.1"/>
</dbReference>
<evidence type="ECO:0000259" key="5">
    <source>
        <dbReference type="PROSITE" id="PS50931"/>
    </source>
</evidence>
<feature type="domain" description="HTH lysR-type" evidence="5">
    <location>
        <begin position="1"/>
        <end position="58"/>
    </location>
</feature>
<protein>
    <submittedName>
        <fullName evidence="6">DNA-binding transcriptional LysR family regulator</fullName>
    </submittedName>
</protein>
<dbReference type="PANTHER" id="PTHR30427">
    <property type="entry name" value="TRANSCRIPTIONAL ACTIVATOR PROTEIN LYSR"/>
    <property type="match status" value="1"/>
</dbReference>
<dbReference type="PRINTS" id="PR00039">
    <property type="entry name" value="HTHLYSR"/>
</dbReference>
<dbReference type="Pfam" id="PF00126">
    <property type="entry name" value="HTH_1"/>
    <property type="match status" value="1"/>
</dbReference>
<keyword evidence="7" id="KW-1185">Reference proteome</keyword>
<dbReference type="SUPFAM" id="SSF46785">
    <property type="entry name" value="Winged helix' DNA-binding domain"/>
    <property type="match status" value="1"/>
</dbReference>
<organism evidence="6 7">
    <name type="scientific">Salipiger aestuarii</name>
    <dbReference type="NCBI Taxonomy" id="568098"/>
    <lineage>
        <taxon>Bacteria</taxon>
        <taxon>Pseudomonadati</taxon>
        <taxon>Pseudomonadota</taxon>
        <taxon>Alphaproteobacteria</taxon>
        <taxon>Rhodobacterales</taxon>
        <taxon>Roseobacteraceae</taxon>
        <taxon>Salipiger</taxon>
    </lineage>
</organism>
<dbReference type="GO" id="GO:0043565">
    <property type="term" value="F:sequence-specific DNA binding"/>
    <property type="evidence" value="ECO:0007669"/>
    <property type="project" value="TreeGrafter"/>
</dbReference>
<evidence type="ECO:0000256" key="2">
    <source>
        <dbReference type="ARBA" id="ARBA00023015"/>
    </source>
</evidence>
<dbReference type="InterPro" id="IPR036390">
    <property type="entry name" value="WH_DNA-bd_sf"/>
</dbReference>
<name>A0A327XR52_9RHOB</name>
<dbReference type="Gene3D" id="1.10.10.10">
    <property type="entry name" value="Winged helix-like DNA-binding domain superfamily/Winged helix DNA-binding domain"/>
    <property type="match status" value="1"/>
</dbReference>
<gene>
    <name evidence="6" type="ORF">ATI53_105411</name>
</gene>
<dbReference type="GO" id="GO:0003700">
    <property type="term" value="F:DNA-binding transcription factor activity"/>
    <property type="evidence" value="ECO:0007669"/>
    <property type="project" value="InterPro"/>
</dbReference>
<dbReference type="Gene3D" id="3.40.190.290">
    <property type="match status" value="1"/>
</dbReference>
<dbReference type="EMBL" id="QLMG01000054">
    <property type="protein sequence ID" value="RAK10641.1"/>
    <property type="molecule type" value="Genomic_DNA"/>
</dbReference>
<dbReference type="SUPFAM" id="SSF53850">
    <property type="entry name" value="Periplasmic binding protein-like II"/>
    <property type="match status" value="1"/>
</dbReference>
<dbReference type="Proteomes" id="UP000249165">
    <property type="component" value="Unassembled WGS sequence"/>
</dbReference>
<evidence type="ECO:0000256" key="4">
    <source>
        <dbReference type="ARBA" id="ARBA00023163"/>
    </source>
</evidence>
<evidence type="ECO:0000256" key="1">
    <source>
        <dbReference type="ARBA" id="ARBA00009437"/>
    </source>
</evidence>
<dbReference type="InterPro" id="IPR005119">
    <property type="entry name" value="LysR_subst-bd"/>
</dbReference>
<evidence type="ECO:0000313" key="6">
    <source>
        <dbReference type="EMBL" id="RAK10641.1"/>
    </source>
</evidence>
<dbReference type="PROSITE" id="PS50931">
    <property type="entry name" value="HTH_LYSR"/>
    <property type="match status" value="1"/>
</dbReference>
<dbReference type="GO" id="GO:0010628">
    <property type="term" value="P:positive regulation of gene expression"/>
    <property type="evidence" value="ECO:0007669"/>
    <property type="project" value="TreeGrafter"/>
</dbReference>